<organism evidence="1 2">
    <name type="scientific">Piscinibacter terrae</name>
    <dbReference type="NCBI Taxonomy" id="2496871"/>
    <lineage>
        <taxon>Bacteria</taxon>
        <taxon>Pseudomonadati</taxon>
        <taxon>Pseudomonadota</taxon>
        <taxon>Betaproteobacteria</taxon>
        <taxon>Burkholderiales</taxon>
        <taxon>Sphaerotilaceae</taxon>
        <taxon>Piscinibacter</taxon>
    </lineage>
</organism>
<dbReference type="EMBL" id="QUSW01000003">
    <property type="protein sequence ID" value="RQP24321.1"/>
    <property type="molecule type" value="Genomic_DNA"/>
</dbReference>
<dbReference type="Gene3D" id="1.25.40.10">
    <property type="entry name" value="Tetratricopeptide repeat domain"/>
    <property type="match status" value="2"/>
</dbReference>
<gene>
    <name evidence="1" type="ORF">DZC73_13540</name>
</gene>
<dbReference type="InterPro" id="IPR006597">
    <property type="entry name" value="Sel1-like"/>
</dbReference>
<dbReference type="PANTHER" id="PTHR11102">
    <property type="entry name" value="SEL-1-LIKE PROTEIN"/>
    <property type="match status" value="1"/>
</dbReference>
<protein>
    <submittedName>
        <fullName evidence="1">Sel1 repeat family protein</fullName>
    </submittedName>
</protein>
<dbReference type="AlphaFoldDB" id="A0A3N7HTV1"/>
<reference evidence="1 2" key="1">
    <citation type="submission" date="2018-08" db="EMBL/GenBank/DDBJ databases">
        <authorList>
            <person name="Khan S.A."/>
            <person name="Jeon C.O."/>
            <person name="Chun B.H."/>
            <person name="Jeong S.E."/>
        </authorList>
    </citation>
    <scope>NUCLEOTIDE SEQUENCE [LARGE SCALE GENOMIC DNA]</scope>
    <source>
        <strain evidence="1 2">S-16</strain>
    </source>
</reference>
<dbReference type="Proteomes" id="UP000267464">
    <property type="component" value="Unassembled WGS sequence"/>
</dbReference>
<dbReference type="InterPro" id="IPR050767">
    <property type="entry name" value="Sel1_AlgK"/>
</dbReference>
<keyword evidence="2" id="KW-1185">Reference proteome</keyword>
<dbReference type="OrthoDB" id="8912593at2"/>
<evidence type="ECO:0000313" key="1">
    <source>
        <dbReference type="EMBL" id="RQP24321.1"/>
    </source>
</evidence>
<dbReference type="RefSeq" id="WP_124540846.1">
    <property type="nucleotide sequence ID" value="NZ_QUSW01000003.1"/>
</dbReference>
<name>A0A3N7HTV1_9BURK</name>
<accession>A0A3N7HTV1</accession>
<dbReference type="InterPro" id="IPR011990">
    <property type="entry name" value="TPR-like_helical_dom_sf"/>
</dbReference>
<reference evidence="1 2" key="2">
    <citation type="submission" date="2018-12" db="EMBL/GenBank/DDBJ databases">
        <title>Rhizobacter gummiphilus sp. nov., a rubber-degrading bacterium isolated from the soil of a botanical garden in Japan.</title>
        <authorList>
            <person name="Shunsuke S.S."/>
        </authorList>
    </citation>
    <scope>NUCLEOTIDE SEQUENCE [LARGE SCALE GENOMIC DNA]</scope>
    <source>
        <strain evidence="1 2">S-16</strain>
    </source>
</reference>
<dbReference type="PANTHER" id="PTHR11102:SF160">
    <property type="entry name" value="ERAD-ASSOCIATED E3 UBIQUITIN-PROTEIN LIGASE COMPONENT HRD3"/>
    <property type="match status" value="1"/>
</dbReference>
<sequence>MRRQNVQLIALARQGDPIARIEVGRRYLLGIEGFTRHVQTGLDYLTHASLRHNEQAARIVGESLSLQEIVQLDALPLLAFAARTDSAVCKFKQGLWTLAVGRDEPEARKLVSAAAAAGHEAAQQALAALQRGDTHGSPLQRVLMSLAADTGIDAQSIALMAARSALDATDLHHLLDALAAGTSLQPKGSIELDDLVVQATRLAAAQQGQVNRLSPETVEASLDRRAHQGDSWAAFALGRALCGIDADGLAASDLAAAAALRRGTALLFRAADAGWTDAWLHLYRLHADQKLPIANAQLARFCLEKAAHVGNRQAQTKLGALMLKSSGALAETEQAIGWLHKAATEGDDHALELLSSLHLPLRGSAAEARSAIEEVRRDYPWLALRMQLSRDFGLTKLEALCVDVADGLRPWGLVVGKNPFIVQSRLSAPRAIPALTAAALDNLRRTAMLLADSGGDGYALEGNARRRSLLQRRAFERLGLDEAMFFAKASTNELDTLRQGPRWAFRAKAQLQMALAA</sequence>
<evidence type="ECO:0000313" key="2">
    <source>
        <dbReference type="Proteomes" id="UP000267464"/>
    </source>
</evidence>
<dbReference type="SUPFAM" id="SSF81901">
    <property type="entry name" value="HCP-like"/>
    <property type="match status" value="1"/>
</dbReference>
<proteinExistence type="predicted"/>
<comment type="caution">
    <text evidence="1">The sequence shown here is derived from an EMBL/GenBank/DDBJ whole genome shotgun (WGS) entry which is preliminary data.</text>
</comment>
<dbReference type="SMART" id="SM00671">
    <property type="entry name" value="SEL1"/>
    <property type="match status" value="3"/>
</dbReference>